<dbReference type="Gene3D" id="3.40.50.10860">
    <property type="entry name" value="Leucine Dehydrogenase, chain A, domain 1"/>
    <property type="match status" value="1"/>
</dbReference>
<comment type="similarity">
    <text evidence="1 3 4">Belongs to the Glu/Leu/Phe/Val dehydrogenases family.</text>
</comment>
<evidence type="ECO:0000259" key="5">
    <source>
        <dbReference type="SMART" id="SM00839"/>
    </source>
</evidence>
<dbReference type="PRINTS" id="PR00082">
    <property type="entry name" value="GLFDHDRGNASE"/>
</dbReference>
<name>A0ABV8RCI9_9SPHN</name>
<keyword evidence="2 3" id="KW-0560">Oxidoreductase</keyword>
<evidence type="ECO:0000256" key="2">
    <source>
        <dbReference type="ARBA" id="ARBA00023002"/>
    </source>
</evidence>
<evidence type="ECO:0000256" key="4">
    <source>
        <dbReference type="RuleBase" id="RU004417"/>
    </source>
</evidence>
<keyword evidence="7" id="KW-1185">Reference proteome</keyword>
<dbReference type="InterPro" id="IPR046346">
    <property type="entry name" value="Aminoacid_DH-like_N_sf"/>
</dbReference>
<evidence type="ECO:0000313" key="6">
    <source>
        <dbReference type="EMBL" id="MFC4290978.1"/>
    </source>
</evidence>
<dbReference type="GO" id="GO:0016491">
    <property type="term" value="F:oxidoreductase activity"/>
    <property type="evidence" value="ECO:0007669"/>
    <property type="project" value="UniProtKB-KW"/>
</dbReference>
<dbReference type="Pfam" id="PF00208">
    <property type="entry name" value="ELFV_dehydrog"/>
    <property type="match status" value="1"/>
</dbReference>
<dbReference type="PIRSF" id="PIRSF000185">
    <property type="entry name" value="Glu_DH"/>
    <property type="match status" value="1"/>
</dbReference>
<dbReference type="PANTHER" id="PTHR11606">
    <property type="entry name" value="GLUTAMATE DEHYDROGENASE"/>
    <property type="match status" value="1"/>
</dbReference>
<dbReference type="InterPro" id="IPR006095">
    <property type="entry name" value="Glu/Leu/Phe/Val/Trp_DH"/>
</dbReference>
<dbReference type="Gene3D" id="3.40.50.720">
    <property type="entry name" value="NAD(P)-binding Rossmann-like Domain"/>
    <property type="match status" value="1"/>
</dbReference>
<accession>A0ABV8RCI9</accession>
<organism evidence="6 7">
    <name type="scientific">Sphingorhabdus arenilitoris</name>
    <dbReference type="NCBI Taxonomy" id="1490041"/>
    <lineage>
        <taxon>Bacteria</taxon>
        <taxon>Pseudomonadati</taxon>
        <taxon>Pseudomonadota</taxon>
        <taxon>Alphaproteobacteria</taxon>
        <taxon>Sphingomonadales</taxon>
        <taxon>Sphingomonadaceae</taxon>
        <taxon>Sphingorhabdus</taxon>
    </lineage>
</organism>
<dbReference type="InterPro" id="IPR036291">
    <property type="entry name" value="NAD(P)-bd_dom_sf"/>
</dbReference>
<sequence length="401" mass="43298">MSAYEALDSGSGVAEFLKYPKETVAASLPLRRDDGRITMLKAWRCRYSDLLGPTKGGIRFHQAVNADEVQTLAFWMTMKCALAGLPFGGGKGGVQVDTSQLSRTEKERLARLYVSQFENVIGPRRDIPAPDVATGAAEMAWMMDEYSRLQGRLMPATFTGKPIALGGLVGRTEATGEGAFMIFEYFARQLNLTKDDTLAVQGFGNAARFFALAATDAGYRITAISDSSGMISHEEGLDIKAICNVKDKGGSVADTDQKNVQKAVGQDILKHPATVFVPAALGGVVNAGNAKNIPCKVIFEIANGPVKPEADAILESQDIHVIPDILANAGGVIASYIEWTGNLRGEQHDRDQVSYILRDHLIGAAKRTSEMVSDAKGDIRKAVYMAAIKRLSQSYSVLYEI</sequence>
<reference evidence="7" key="1">
    <citation type="journal article" date="2019" name="Int. J. Syst. Evol. Microbiol.">
        <title>The Global Catalogue of Microorganisms (GCM) 10K type strain sequencing project: providing services to taxonomists for standard genome sequencing and annotation.</title>
        <authorList>
            <consortium name="The Broad Institute Genomics Platform"/>
            <consortium name="The Broad Institute Genome Sequencing Center for Infectious Disease"/>
            <person name="Wu L."/>
            <person name="Ma J."/>
        </authorList>
    </citation>
    <scope>NUCLEOTIDE SEQUENCE [LARGE SCALE GENOMIC DNA]</scope>
    <source>
        <strain evidence="7">CECT 8531</strain>
    </source>
</reference>
<dbReference type="Pfam" id="PF02812">
    <property type="entry name" value="ELFV_dehydrog_N"/>
    <property type="match status" value="1"/>
</dbReference>
<dbReference type="InterPro" id="IPR006096">
    <property type="entry name" value="Glu/Leu/Phe/Val/Trp_DH_C"/>
</dbReference>
<evidence type="ECO:0000256" key="1">
    <source>
        <dbReference type="ARBA" id="ARBA00006382"/>
    </source>
</evidence>
<dbReference type="SUPFAM" id="SSF53223">
    <property type="entry name" value="Aminoacid dehydrogenase-like, N-terminal domain"/>
    <property type="match status" value="1"/>
</dbReference>
<evidence type="ECO:0000313" key="7">
    <source>
        <dbReference type="Proteomes" id="UP001595887"/>
    </source>
</evidence>
<evidence type="ECO:0000256" key="3">
    <source>
        <dbReference type="PIRNR" id="PIRNR000185"/>
    </source>
</evidence>
<dbReference type="SUPFAM" id="SSF51735">
    <property type="entry name" value="NAD(P)-binding Rossmann-fold domains"/>
    <property type="match status" value="1"/>
</dbReference>
<dbReference type="InterPro" id="IPR006097">
    <property type="entry name" value="Glu/Leu/Phe/Val/Trp_DH_dimer"/>
</dbReference>
<dbReference type="EMBL" id="JBHSDH010000006">
    <property type="protein sequence ID" value="MFC4290978.1"/>
    <property type="molecule type" value="Genomic_DNA"/>
</dbReference>
<gene>
    <name evidence="6" type="ORF">ACFOWX_00930</name>
</gene>
<dbReference type="InterPro" id="IPR014362">
    <property type="entry name" value="Glu_DH"/>
</dbReference>
<feature type="domain" description="Glutamate/phenylalanine/leucine/valine/L-tryptophan dehydrogenase C-terminal" evidence="5">
    <location>
        <begin position="168"/>
        <end position="399"/>
    </location>
</feature>
<dbReference type="RefSeq" id="WP_381420650.1">
    <property type="nucleotide sequence ID" value="NZ_JBHSDH010000006.1"/>
</dbReference>
<comment type="caution">
    <text evidence="6">The sequence shown here is derived from an EMBL/GenBank/DDBJ whole genome shotgun (WGS) entry which is preliminary data.</text>
</comment>
<dbReference type="Proteomes" id="UP001595887">
    <property type="component" value="Unassembled WGS sequence"/>
</dbReference>
<proteinExistence type="inferred from homology"/>
<dbReference type="SMART" id="SM00839">
    <property type="entry name" value="ELFV_dehydrog"/>
    <property type="match status" value="1"/>
</dbReference>
<protein>
    <recommendedName>
        <fullName evidence="3">Glutamate dehydrogenase</fullName>
    </recommendedName>
</protein>
<dbReference type="PANTHER" id="PTHR11606:SF13">
    <property type="entry name" value="GLUTAMATE DEHYDROGENASE 1, MITOCHONDRIAL"/>
    <property type="match status" value="1"/>
</dbReference>